<dbReference type="SUPFAM" id="SSF55144">
    <property type="entry name" value="LigT-like"/>
    <property type="match status" value="1"/>
</dbReference>
<keyword evidence="2" id="KW-1185">Reference proteome</keyword>
<dbReference type="InterPro" id="IPR009097">
    <property type="entry name" value="Cyclic_Pdiesterase"/>
</dbReference>
<dbReference type="EMBL" id="QNQU01000001">
    <property type="protein sequence ID" value="RBQ11823.1"/>
    <property type="molecule type" value="Genomic_DNA"/>
</dbReference>
<dbReference type="Pfam" id="PF13563">
    <property type="entry name" value="2_5_RNA_ligase2"/>
    <property type="match status" value="1"/>
</dbReference>
<evidence type="ECO:0000313" key="1">
    <source>
        <dbReference type="EMBL" id="RBQ11823.1"/>
    </source>
</evidence>
<gene>
    <name evidence="1" type="ORF">DRW42_00670</name>
</gene>
<proteinExistence type="predicted"/>
<dbReference type="Gene3D" id="3.90.1140.10">
    <property type="entry name" value="Cyclic phosphodiesterase"/>
    <property type="match status" value="1"/>
</dbReference>
<keyword evidence="1" id="KW-0436">Ligase</keyword>
<dbReference type="RefSeq" id="WP_113946902.1">
    <property type="nucleotide sequence ID" value="NZ_QNQU01000001.1"/>
</dbReference>
<sequence>MDDSLILTLKMDKKSQSFFDAKRNAFFPAERNFLEAHLMVFHHLPPTVDTVYFLQQLSFPKFTAEVKGLMKLGRGVAYRIESAELMQLHKVLSKHFFSVLKSQDRQGYRPHVTVQNKVTLKEAELLFGKLTEDFIGFTVGIEGIQVWTYLGGPWRREFEVDFN</sequence>
<accession>A0A366LEB3</accession>
<dbReference type="Proteomes" id="UP000252081">
    <property type="component" value="Unassembled WGS sequence"/>
</dbReference>
<reference evidence="1 2" key="1">
    <citation type="submission" date="2018-07" db="EMBL/GenBank/DDBJ databases">
        <title>A draft genome of a endophytic bacteria, a new species of Pedobacter.</title>
        <authorList>
            <person name="Zhang Z.D."/>
            <person name="Chen Z.J."/>
        </authorList>
    </citation>
    <scope>NUCLEOTIDE SEQUENCE [LARGE SCALE GENOMIC DNA]</scope>
    <source>
        <strain evidence="1 2">RS10</strain>
    </source>
</reference>
<name>A0A366LEB3_9SPHI</name>
<evidence type="ECO:0000313" key="2">
    <source>
        <dbReference type="Proteomes" id="UP000252081"/>
    </source>
</evidence>
<comment type="caution">
    <text evidence="1">The sequence shown here is derived from an EMBL/GenBank/DDBJ whole genome shotgun (WGS) entry which is preliminary data.</text>
</comment>
<dbReference type="AlphaFoldDB" id="A0A366LEB3"/>
<dbReference type="OrthoDB" id="793003at2"/>
<dbReference type="GO" id="GO:0016874">
    <property type="term" value="F:ligase activity"/>
    <property type="evidence" value="ECO:0007669"/>
    <property type="project" value="UniProtKB-KW"/>
</dbReference>
<protein>
    <submittedName>
        <fullName evidence="1">2'-5' RNA ligase family protein</fullName>
    </submittedName>
</protein>
<organism evidence="1 2">
    <name type="scientific">Pedobacter miscanthi</name>
    <dbReference type="NCBI Taxonomy" id="2259170"/>
    <lineage>
        <taxon>Bacteria</taxon>
        <taxon>Pseudomonadati</taxon>
        <taxon>Bacteroidota</taxon>
        <taxon>Sphingobacteriia</taxon>
        <taxon>Sphingobacteriales</taxon>
        <taxon>Sphingobacteriaceae</taxon>
        <taxon>Pedobacter</taxon>
    </lineage>
</organism>